<proteinExistence type="predicted"/>
<evidence type="ECO:0000313" key="2">
    <source>
        <dbReference type="Proteomes" id="UP001062846"/>
    </source>
</evidence>
<sequence length="66" mass="7189">MLLRKGIQLSLDTRLSGVEILSLDCLLFCGWLSFKDLAPKIGREAGVCSWMASALFVNGKSLKSIS</sequence>
<dbReference type="EMBL" id="CM046391">
    <property type="protein sequence ID" value="KAI8560073.1"/>
    <property type="molecule type" value="Genomic_DNA"/>
</dbReference>
<organism evidence="1 2">
    <name type="scientific">Rhododendron molle</name>
    <name type="common">Chinese azalea</name>
    <name type="synonym">Azalea mollis</name>
    <dbReference type="NCBI Taxonomy" id="49168"/>
    <lineage>
        <taxon>Eukaryota</taxon>
        <taxon>Viridiplantae</taxon>
        <taxon>Streptophyta</taxon>
        <taxon>Embryophyta</taxon>
        <taxon>Tracheophyta</taxon>
        <taxon>Spermatophyta</taxon>
        <taxon>Magnoliopsida</taxon>
        <taxon>eudicotyledons</taxon>
        <taxon>Gunneridae</taxon>
        <taxon>Pentapetalae</taxon>
        <taxon>asterids</taxon>
        <taxon>Ericales</taxon>
        <taxon>Ericaceae</taxon>
        <taxon>Ericoideae</taxon>
        <taxon>Rhodoreae</taxon>
        <taxon>Rhododendron</taxon>
    </lineage>
</organism>
<dbReference type="Proteomes" id="UP001062846">
    <property type="component" value="Chromosome 4"/>
</dbReference>
<gene>
    <name evidence="1" type="ORF">RHMOL_Rhmol04G0226800</name>
</gene>
<accession>A0ACC0P356</accession>
<reference evidence="1" key="1">
    <citation type="submission" date="2022-02" db="EMBL/GenBank/DDBJ databases">
        <title>Plant Genome Project.</title>
        <authorList>
            <person name="Zhang R.-G."/>
        </authorList>
    </citation>
    <scope>NUCLEOTIDE SEQUENCE</scope>
    <source>
        <strain evidence="1">AT1</strain>
    </source>
</reference>
<keyword evidence="2" id="KW-1185">Reference proteome</keyword>
<protein>
    <submittedName>
        <fullName evidence="1">Uncharacterized protein</fullName>
    </submittedName>
</protein>
<comment type="caution">
    <text evidence="1">The sequence shown here is derived from an EMBL/GenBank/DDBJ whole genome shotgun (WGS) entry which is preliminary data.</text>
</comment>
<name>A0ACC0P356_RHOML</name>
<evidence type="ECO:0000313" key="1">
    <source>
        <dbReference type="EMBL" id="KAI8560073.1"/>
    </source>
</evidence>